<dbReference type="InterPro" id="IPR051346">
    <property type="entry name" value="OTU_Deubiquitinase"/>
</dbReference>
<evidence type="ECO:0000259" key="7">
    <source>
        <dbReference type="Pfam" id="PF12340"/>
    </source>
</evidence>
<sequence>MEESYQNEVEMWEAHVQNEWSEIEEKKERADTLRADITRLTEELNSKSSGLAVEEIRLVVAYPLNQQICRRHSPLRSQLQYDIQRLTTTLQQTNTTLEQAIAMPRYLVRPLPLVKEEACKVLFMLTMPRALEILGNLCLSAQRAIAPVKPTVEMKQVPKLSGTTWQQFRSQHAPSRHFPADKVFTASPREFSLPSSFGPKSVEDVSSRAQYESECVWDLTLCGTALKWKDESGEAVNPFAATATSVVSSFIEEMSEPYSWMNAWPGGDDLRGNLVYANLHQLAACTAFDKASFIALGSLRAFPNQQYRKLLMALHNDVFPWSFGSVATIVRQSLYQVGDLTDETQPQILWKTDMNQDERGLKTFCSVLELTASRLEQTPRRFESVPLLSELAGYALQFTPNALPILKTFAGMARSWAENTQEGYEKESDPKRIAEARQKECILYGHALLAFTLGEWDDEAAREVCELIVSFRKAFLCASIDETATADMLRVESRVTEMMTRRIAELVSFLDKSEVDEVLTGLVRLVNGRCPPRLQWRKESKLTAGTGQFGSCFETVDARYAVNLFTGIVLTDGNPPGGLPTEILEHERFSELFGSRNFEVVSDGGALRTSRPYCNRFYDFALHTGGELFVQELAVDPTLRVSSTLQLCSVSWIDALGGHFPARLRELYSHWYWVERNCVLFRPKQAKCREIFFVATLDDSGALQCYQVPFSDTKDAYELILNRLGDYERFVQKDESLSDVLGVLAKFEDERFLHPLKSADGVMKFDDFLPRFSRYLVLELQDESDTSRPELRMLLPVGSVVDSSEGKVDVSIPPEADSLVAVVCYDVHRRLKTFETETIGARLQLAAVCVRSGTNVPSKRLQMTGSEAAVQMLRGCRSSQPFSAFERDVLEGICKLSYREPAVKILATALIASADSLSFLWDGKNKPVDRESNTSVMRSANEKSEYADMCASQLQRNPLRSQLLRSEEKLILGHVQHSRVVVPSRDKVSVDPLPGAADFVNSTELGLRRFLSVEPAAKSTVQLPIKSDEAQGMIKEMLDELPSSWDCHHSQDQVTLKETADSLIEQLTAMLSEVSSRRAAMETYVTKVVTTATSSTRDRLLALVNFVPLLTVSDVVRCAFDDETLHTLAPKLSERSRDQFKAAILQFMELCVLEDKVERLVWKAKRRAELSDSQLIEELMNVREWESSEFPYWLAFEVEGRLQIRHEQFVIARHLIESPGTVCQLNMGRGKTRVILPMLFLYFTQSRDPRVVRAHFLGPLLSEARAFMHRYLSASTASLVMLEQPFNRKICLDARRLEGIRDAIRELKTHGGIQIIAPEHRMSLELKRLEQSDDSIVEILDEILDNSQFVDVLDECDALLHHKYHMVYAVGTAIALENGIERWNAAEALLRVLTSTKPTSRVAKLLKTPLMACTVPDYASRLGAFDGTRLNTVVARTEPLREELKGALVLDLIDDAPFDFMWLSTLGVEMLEQSKRYGQWFSSVESGLGDEDKKTLSDVRHISLSDARQFATLCRVYKFCMETINFYLNTCVFPRDTQQYPQRLSRTAWNLAAGDSNIGFSGTNDNHRLFPLPVTQQEPDDPSLRKTNGEMIDKIVKVTQGYEVIRPSPEKSPIPWQSILLYAVDKGAQALIDTGALLAGVANHDAAQFLLQQPDFKFAGVTYYDTREAFNCWVIVEKHRRLVMPLKSASMQEKETFVIFDEARSRGSDMKLPHEASALLTLGPKLTKDKLMQGAGRMRQLGCNQTLWIASFDEVAQSVLQSSNKGETSELTAIDVLNWVIDNTKAESVRGLLEWASNGIHFRKTQLDGDAELVDEEWSLEALYETELKSVKISHAIEAKAQLNWLGLGGVNDELIARICERGLKYGLDDEVCVSLHTDECERELQVEEEVQQQQELELAQCCPAPEKTWNYAAVLQAKSVNDLEGVVAINDMENFIRKWIRPVEVADLAWSTARVFGT</sequence>
<keyword evidence="6" id="KW-0788">Thiol protease</keyword>
<evidence type="ECO:0000313" key="9">
    <source>
        <dbReference type="Proteomes" id="UP000488956"/>
    </source>
</evidence>
<proteinExistence type="predicted"/>
<reference evidence="8 9" key="1">
    <citation type="submission" date="2018-09" db="EMBL/GenBank/DDBJ databases">
        <title>Genomic investigation of the strawberry pathogen Phytophthora fragariae indicates pathogenicity is determined by transcriptional variation in three key races.</title>
        <authorList>
            <person name="Adams T.M."/>
            <person name="Armitage A.D."/>
            <person name="Sobczyk M.K."/>
            <person name="Bates H.J."/>
            <person name="Dunwell J.M."/>
            <person name="Nellist C.F."/>
            <person name="Harrison R.J."/>
        </authorList>
    </citation>
    <scope>NUCLEOTIDE SEQUENCE [LARGE SCALE GENOMIC DNA]</scope>
    <source>
        <strain evidence="8 9">ONT-3</strain>
    </source>
</reference>
<evidence type="ECO:0000256" key="5">
    <source>
        <dbReference type="ARBA" id="ARBA00022801"/>
    </source>
</evidence>
<dbReference type="Pfam" id="PF12340">
    <property type="entry name" value="DUF3638"/>
    <property type="match status" value="1"/>
</dbReference>
<evidence type="ECO:0000256" key="3">
    <source>
        <dbReference type="ARBA" id="ARBA00022670"/>
    </source>
</evidence>
<dbReference type="EMBL" id="QXFX01000631">
    <property type="protein sequence ID" value="KAE9108967.1"/>
    <property type="molecule type" value="Genomic_DNA"/>
</dbReference>
<dbReference type="GO" id="GO:0004843">
    <property type="term" value="F:cysteine-type deubiquitinase activity"/>
    <property type="evidence" value="ECO:0007669"/>
    <property type="project" value="UniProtKB-EC"/>
</dbReference>
<evidence type="ECO:0000256" key="2">
    <source>
        <dbReference type="ARBA" id="ARBA00012759"/>
    </source>
</evidence>
<accession>A0A6G0L5N4</accession>
<protein>
    <recommendedName>
        <fullName evidence="2">ubiquitinyl hydrolase 1</fullName>
        <ecNumber evidence="2">3.4.19.12</ecNumber>
    </recommendedName>
</protein>
<keyword evidence="3" id="KW-0645">Protease</keyword>
<evidence type="ECO:0000256" key="1">
    <source>
        <dbReference type="ARBA" id="ARBA00000707"/>
    </source>
</evidence>
<dbReference type="InterPro" id="IPR022099">
    <property type="entry name" value="DUF3638"/>
</dbReference>
<feature type="domain" description="DUF3638" evidence="7">
    <location>
        <begin position="1183"/>
        <end position="1397"/>
    </location>
</feature>
<evidence type="ECO:0000256" key="4">
    <source>
        <dbReference type="ARBA" id="ARBA00022786"/>
    </source>
</evidence>
<organism evidence="8 9">
    <name type="scientific">Phytophthora fragariae</name>
    <dbReference type="NCBI Taxonomy" id="53985"/>
    <lineage>
        <taxon>Eukaryota</taxon>
        <taxon>Sar</taxon>
        <taxon>Stramenopiles</taxon>
        <taxon>Oomycota</taxon>
        <taxon>Peronosporomycetes</taxon>
        <taxon>Peronosporales</taxon>
        <taxon>Peronosporaceae</taxon>
        <taxon>Phytophthora</taxon>
    </lineage>
</organism>
<comment type="caution">
    <text evidence="8">The sequence shown here is derived from an EMBL/GenBank/DDBJ whole genome shotgun (WGS) entry which is preliminary data.</text>
</comment>
<gene>
    <name evidence="8" type="ORF">PF010_g11712</name>
</gene>
<dbReference type="GO" id="GO:0006508">
    <property type="term" value="P:proteolysis"/>
    <property type="evidence" value="ECO:0007669"/>
    <property type="project" value="UniProtKB-KW"/>
</dbReference>
<evidence type="ECO:0000313" key="8">
    <source>
        <dbReference type="EMBL" id="KAE9108967.1"/>
    </source>
</evidence>
<evidence type="ECO:0000256" key="6">
    <source>
        <dbReference type="ARBA" id="ARBA00022807"/>
    </source>
</evidence>
<dbReference type="EC" id="3.4.19.12" evidence="2"/>
<dbReference type="PANTHER" id="PTHR13367">
    <property type="entry name" value="UBIQUITIN THIOESTERASE"/>
    <property type="match status" value="1"/>
</dbReference>
<name>A0A6G0L5N4_9STRA</name>
<dbReference type="PANTHER" id="PTHR13367:SF33">
    <property type="entry name" value="P-LOOP CONTAINING NUCLEOSIDE TRIPHOSPHATE HYDROLASE PROTEIN"/>
    <property type="match status" value="1"/>
</dbReference>
<keyword evidence="4" id="KW-0833">Ubl conjugation pathway</keyword>
<keyword evidence="5" id="KW-0378">Hydrolase</keyword>
<comment type="catalytic activity">
    <reaction evidence="1">
        <text>Thiol-dependent hydrolysis of ester, thioester, amide, peptide and isopeptide bonds formed by the C-terminal Gly of ubiquitin (a 76-residue protein attached to proteins as an intracellular targeting signal).</text>
        <dbReference type="EC" id="3.4.19.12"/>
    </reaction>
</comment>
<dbReference type="Proteomes" id="UP000488956">
    <property type="component" value="Unassembled WGS sequence"/>
</dbReference>